<keyword evidence="3" id="KW-0969">Cilium</keyword>
<dbReference type="Pfam" id="PF02120">
    <property type="entry name" value="Flg_hook"/>
    <property type="match status" value="1"/>
</dbReference>
<protein>
    <submittedName>
        <fullName evidence="3">Flagellar hook-length control protein FliK</fullName>
    </submittedName>
</protein>
<dbReference type="AlphaFoldDB" id="A0A554WNP9"/>
<reference evidence="3 4" key="1">
    <citation type="submission" date="2019-07" db="EMBL/GenBank/DDBJ databases">
        <title>Tepidimonas sediminis YIM 72259 draft genome.</title>
        <authorList>
            <person name="Da Costa M.S."/>
            <person name="Froufe H.J.C."/>
            <person name="Egas C."/>
            <person name="Albuquerque L."/>
        </authorList>
    </citation>
    <scope>NUCLEOTIDE SEQUENCE [LARGE SCALE GENOMIC DNA]</scope>
    <source>
        <strain evidence="3 4">YIM 72259</strain>
    </source>
</reference>
<dbReference type="Gene3D" id="3.30.750.140">
    <property type="match status" value="1"/>
</dbReference>
<dbReference type="CDD" id="cd17470">
    <property type="entry name" value="T3SS_Flik_C"/>
    <property type="match status" value="1"/>
</dbReference>
<feature type="domain" description="Flagellar hook-length control protein-like C-terminal" evidence="2">
    <location>
        <begin position="291"/>
        <end position="371"/>
    </location>
</feature>
<sequence>MSTVHASAAPAHAAAQGHPARSPATAAAAAPDDLFAQLLAGLQADGEPTAAVTTQEPATDDAATPEDLPPRGDPAAEPPPLLALLGVVAGSPAPAAPDGNGASADPAGPGEGSGAPLSTAATANEDGAGRALSPAADAVQANDGGVGRGEATAPSPRAKARDKSAARPGGTGSAAAALQAPRSEAAWAALQEAAGHAGQAHGLRALASAAPADTSAVNPAPAAQGGATPTVATDAGSGQPSSGGQAGQAALPANASSEPAAAAAEAALEAAFGQQLQEALQQTLDGLGAQVALWQAGRQQRASLTFEDGWDEPLAVDLNVEQGVAHLSFRTDDATARQLIQTQAPQALAEALARAGLALGQVDVGARGQQGDAPAEPPRRALRLAAGVGAGVGGAAASRAGQPAARGVLDLYA</sequence>
<gene>
    <name evidence="3" type="ORF">Tsedi_01443</name>
</gene>
<evidence type="ECO:0000313" key="3">
    <source>
        <dbReference type="EMBL" id="TSE25197.1"/>
    </source>
</evidence>
<dbReference type="InterPro" id="IPR038610">
    <property type="entry name" value="FliK-like_C_sf"/>
</dbReference>
<accession>A0A554WNP9</accession>
<proteinExistence type="predicted"/>
<keyword evidence="3" id="KW-0966">Cell projection</keyword>
<feature type="compositionally biased region" description="Low complexity" evidence="1">
    <location>
        <begin position="1"/>
        <end position="40"/>
    </location>
</feature>
<comment type="caution">
    <text evidence="3">The sequence shown here is derived from an EMBL/GenBank/DDBJ whole genome shotgun (WGS) entry which is preliminary data.</text>
</comment>
<organism evidence="3 4">
    <name type="scientific">Tepidimonas sediminis</name>
    <dbReference type="NCBI Taxonomy" id="2588941"/>
    <lineage>
        <taxon>Bacteria</taxon>
        <taxon>Pseudomonadati</taxon>
        <taxon>Pseudomonadota</taxon>
        <taxon>Betaproteobacteria</taxon>
        <taxon>Burkholderiales</taxon>
        <taxon>Tepidimonas</taxon>
    </lineage>
</organism>
<feature type="region of interest" description="Disordered" evidence="1">
    <location>
        <begin position="1"/>
        <end position="182"/>
    </location>
</feature>
<evidence type="ECO:0000256" key="1">
    <source>
        <dbReference type="SAM" id="MobiDB-lite"/>
    </source>
</evidence>
<dbReference type="RefSeq" id="WP_143895151.1">
    <property type="nucleotide sequence ID" value="NZ_VJND01000008.1"/>
</dbReference>
<feature type="compositionally biased region" description="Low complexity" evidence="1">
    <location>
        <begin position="82"/>
        <end position="108"/>
    </location>
</feature>
<dbReference type="EMBL" id="VJND01000008">
    <property type="protein sequence ID" value="TSE25197.1"/>
    <property type="molecule type" value="Genomic_DNA"/>
</dbReference>
<keyword evidence="3" id="KW-0282">Flagellum</keyword>
<evidence type="ECO:0000259" key="2">
    <source>
        <dbReference type="Pfam" id="PF02120"/>
    </source>
</evidence>
<dbReference type="InterPro" id="IPR021136">
    <property type="entry name" value="Flagellar_hook_control-like_C"/>
</dbReference>
<dbReference type="Proteomes" id="UP000320225">
    <property type="component" value="Unassembled WGS sequence"/>
</dbReference>
<evidence type="ECO:0000313" key="4">
    <source>
        <dbReference type="Proteomes" id="UP000320225"/>
    </source>
</evidence>
<name>A0A554WNP9_9BURK</name>
<feature type="region of interest" description="Disordered" evidence="1">
    <location>
        <begin position="214"/>
        <end position="257"/>
    </location>
</feature>
<dbReference type="OrthoDB" id="9157434at2"/>
<keyword evidence="4" id="KW-1185">Reference proteome</keyword>